<evidence type="ECO:0000313" key="17">
    <source>
        <dbReference type="RefSeq" id="XP_015077607.1"/>
    </source>
</evidence>
<comment type="similarity">
    <text evidence="2">Belongs to the protein kinase superfamily. Ser/Thr protein kinase family.</text>
</comment>
<evidence type="ECO:0000256" key="9">
    <source>
        <dbReference type="ARBA" id="ARBA00022840"/>
    </source>
</evidence>
<evidence type="ECO:0000259" key="15">
    <source>
        <dbReference type="PROSITE" id="PS50011"/>
    </source>
</evidence>
<dbReference type="PANTHER" id="PTHR27008">
    <property type="entry name" value="OS04G0122200 PROTEIN"/>
    <property type="match status" value="1"/>
</dbReference>
<dbReference type="Gene3D" id="3.80.10.10">
    <property type="entry name" value="Ribonuclease Inhibitor"/>
    <property type="match status" value="5"/>
</dbReference>
<keyword evidence="7 12" id="KW-0547">Nucleotide-binding</keyword>
<dbReference type="InterPro" id="IPR013210">
    <property type="entry name" value="LRR_N_plant-typ"/>
</dbReference>
<dbReference type="InterPro" id="IPR017441">
    <property type="entry name" value="Protein_kinase_ATP_BS"/>
</dbReference>
<evidence type="ECO:0000256" key="14">
    <source>
        <dbReference type="SAM" id="SignalP"/>
    </source>
</evidence>
<comment type="subcellular location">
    <subcellularLocation>
        <location evidence="1">Membrane</location>
    </subcellularLocation>
</comment>
<dbReference type="InterPro" id="IPR001611">
    <property type="entry name" value="Leu-rich_rpt"/>
</dbReference>
<evidence type="ECO:0000256" key="13">
    <source>
        <dbReference type="SAM" id="Phobius"/>
    </source>
</evidence>
<dbReference type="InterPro" id="IPR032675">
    <property type="entry name" value="LRR_dom_sf"/>
</dbReference>
<reference evidence="16" key="1">
    <citation type="journal article" date="2014" name="Nat. Genet.">
        <title>The genome of the stress-tolerant wild tomato species Solanum pennellii.</title>
        <authorList>
            <person name="Bolger A."/>
            <person name="Scossa F."/>
            <person name="Bolger M.E."/>
            <person name="Lanz C."/>
            <person name="Maumus F."/>
            <person name="Tohge T."/>
            <person name="Quesneville H."/>
            <person name="Alseekh S."/>
            <person name="Sorensen I."/>
            <person name="Lichtenstein G."/>
            <person name="Fich E.A."/>
            <person name="Conte M."/>
            <person name="Keller H."/>
            <person name="Schneeberger K."/>
            <person name="Schwacke R."/>
            <person name="Ofner I."/>
            <person name="Vrebalov J."/>
            <person name="Xu Y."/>
            <person name="Osorio S."/>
            <person name="Aflitos S.A."/>
            <person name="Schijlen E."/>
            <person name="Jimenez-Gomez J.M."/>
            <person name="Ryngajllo M."/>
            <person name="Kimura S."/>
            <person name="Kumar R."/>
            <person name="Koenig D."/>
            <person name="Headland L.R."/>
            <person name="Maloof J.N."/>
            <person name="Sinha N."/>
            <person name="van Ham R.C."/>
            <person name="Lankhorst R.K."/>
            <person name="Mao L."/>
            <person name="Vogel A."/>
            <person name="Arsova B."/>
            <person name="Panstruga R."/>
            <person name="Fei Z."/>
            <person name="Rose J.K."/>
            <person name="Zamir D."/>
            <person name="Carrari F."/>
            <person name="Giovannoni J.J."/>
            <person name="Weigel D."/>
            <person name="Usadel B."/>
            <person name="Fernie A.R."/>
        </authorList>
    </citation>
    <scope>NUCLEOTIDE SEQUENCE [LARGE SCALE GENOMIC DNA]</scope>
    <source>
        <strain evidence="16">cv. LA0716</strain>
    </source>
</reference>
<dbReference type="Proteomes" id="UP000694930">
    <property type="component" value="Chromosome 6"/>
</dbReference>
<reference evidence="17" key="2">
    <citation type="submission" date="2025-08" db="UniProtKB">
        <authorList>
            <consortium name="RefSeq"/>
        </authorList>
    </citation>
    <scope>IDENTIFICATION</scope>
</reference>
<dbReference type="PROSITE" id="PS00108">
    <property type="entry name" value="PROTEIN_KINASE_ST"/>
    <property type="match status" value="1"/>
</dbReference>
<keyword evidence="4" id="KW-0808">Transferase</keyword>
<evidence type="ECO:0000256" key="7">
    <source>
        <dbReference type="ARBA" id="ARBA00022741"/>
    </source>
</evidence>
<dbReference type="GeneID" id="107021453"/>
<feature type="chain" id="PRO_5045703525" evidence="14">
    <location>
        <begin position="21"/>
        <end position="1067"/>
    </location>
</feature>
<dbReference type="PROSITE" id="PS50011">
    <property type="entry name" value="PROTEIN_KINASE_DOM"/>
    <property type="match status" value="1"/>
</dbReference>
<dbReference type="PROSITE" id="PS51450">
    <property type="entry name" value="LRR"/>
    <property type="match status" value="3"/>
</dbReference>
<evidence type="ECO:0000313" key="16">
    <source>
        <dbReference type="Proteomes" id="UP000694930"/>
    </source>
</evidence>
<dbReference type="InterPro" id="IPR008271">
    <property type="entry name" value="Ser/Thr_kinase_AS"/>
</dbReference>
<keyword evidence="10 13" id="KW-1133">Transmembrane helix</keyword>
<accession>A0ABM1GY60</accession>
<dbReference type="InterPro" id="IPR051809">
    <property type="entry name" value="Plant_receptor-like_S/T_kinase"/>
</dbReference>
<keyword evidence="6" id="KW-0677">Repeat</keyword>
<dbReference type="SUPFAM" id="SSF52058">
    <property type="entry name" value="L domain-like"/>
    <property type="match status" value="1"/>
</dbReference>
<gene>
    <name evidence="17" type="primary">LOC107021453</name>
</gene>
<name>A0ABM1GY60_SOLPN</name>
<evidence type="ECO:0000256" key="1">
    <source>
        <dbReference type="ARBA" id="ARBA00004370"/>
    </source>
</evidence>
<dbReference type="PROSITE" id="PS00107">
    <property type="entry name" value="PROTEIN_KINASE_ATP"/>
    <property type="match status" value="1"/>
</dbReference>
<evidence type="ECO:0000256" key="3">
    <source>
        <dbReference type="ARBA" id="ARBA00022614"/>
    </source>
</evidence>
<dbReference type="InterPro" id="IPR003591">
    <property type="entry name" value="Leu-rich_rpt_typical-subtyp"/>
</dbReference>
<feature type="transmembrane region" description="Helical" evidence="13">
    <location>
        <begin position="738"/>
        <end position="760"/>
    </location>
</feature>
<evidence type="ECO:0000256" key="10">
    <source>
        <dbReference type="ARBA" id="ARBA00022989"/>
    </source>
</evidence>
<sequence length="1067" mass="117604">MDRSFILLFFILLHNNTLHATVPNISTDEAALLALKSHISNNIIATNWSSSVPVCSWIGITCSSRHHRVTALDISSMQLYGTIPPHLGNLSFISSLDISNNTFHGDLPQELAHLQRLKFFNTKNNNFTGAIPSFLSLLPNLRFLYLSNNQFSGKIPSSLSNLTKLQVLSIQSNFLEGEIPRELGDLRYLFFLNLQYNQLTGSIPPSIFNITTMRFIALTDNNLTGKLPKTICDHIPDLDGLHLGRNSLDGVIPSNLEKCRKLQILELSENEFAGTVPRELANLTALTKLFLMDLHLEGEIPMELANLNKLQVLVLSQNELTGSVPCSISNMSTLQSLDFSINKLSGTLPSDLGHRMPNLQEFFCGENNLSGYISDSITNSSRLAMLDLSSNSFTGPIPKSLGNLEYLQILNLQSNNFISDSSLSFLTSLTNCRKLRVLLFSENALDGALSASVGNFSNSLQNFEGNGCKLKGIIPREIGNLTGVIYMSLYDNKLTGHIPNTVVQDMLNLQEFYLTSNKIEGTIPNALCSLMNLGALDLSGNHFSGSVPSCLGNVTSLRYLNLAYNRLNSRLPANLGSLQDLITFNISSNLLSGEIPLESGNLKAATLIDLSNNYFSGKIPSSLGGLDKLINLSLAHNRLEGPIPESFGKMLSLEYLDLSYNNLSGQIPKSLEALVYLKYLNFSFNELSGEIPSAGPFANVTSQSFLSNDALCGDSRFNVKPCPTKPTKKSRRKRVLTGLYILLGIGSLFMLTVGIVVLRLRNTKKNASQKDVSLVKGHERISYYELEQATEGFNETNLLGNGSFSRVYKGILKDGIIFAAKVFNVQLEGAFKSFDTECEILRNLRHRNLTKVITSCSNLDFKALVLEYMPNGTLDKWLYSYNLFLNLLQRLDIMIDVASAIDYLHNGYSTPVVHCDLKPSNVLLDQELVAHVSDFGIAKMLGTGEAFVQTRTIATIGYIAPEYGQDGIVSTSCDVYSFGILLMETFTRIRPSDEIFTGDLSIQSWISDSFPSELHKVVDSNLLQPGDEQIAAKMQCLSSVMELALKCTLVRPDERISMKDVGLCGGL</sequence>
<evidence type="ECO:0000256" key="8">
    <source>
        <dbReference type="ARBA" id="ARBA00022777"/>
    </source>
</evidence>
<dbReference type="SMART" id="SM00369">
    <property type="entry name" value="LRR_TYP"/>
    <property type="match status" value="8"/>
</dbReference>
<dbReference type="InterPro" id="IPR025875">
    <property type="entry name" value="Leu-rich_rpt_4"/>
</dbReference>
<keyword evidence="5 13" id="KW-0812">Transmembrane</keyword>
<keyword evidence="8" id="KW-0418">Kinase</keyword>
<dbReference type="Pfam" id="PF00560">
    <property type="entry name" value="LRR_1"/>
    <property type="match status" value="6"/>
</dbReference>
<dbReference type="Gene3D" id="3.30.200.20">
    <property type="entry name" value="Phosphorylase Kinase, domain 1"/>
    <property type="match status" value="1"/>
</dbReference>
<protein>
    <submittedName>
        <fullName evidence="17">Probable LRR receptor-like serine/threonine-protein kinase At3g47570</fullName>
    </submittedName>
</protein>
<feature type="domain" description="Protein kinase" evidence="15">
    <location>
        <begin position="793"/>
        <end position="1067"/>
    </location>
</feature>
<dbReference type="Pfam" id="PF12799">
    <property type="entry name" value="LRR_4"/>
    <property type="match status" value="1"/>
</dbReference>
<feature type="binding site" evidence="12">
    <location>
        <position position="821"/>
    </location>
    <ligand>
        <name>ATP</name>
        <dbReference type="ChEBI" id="CHEBI:30616"/>
    </ligand>
</feature>
<dbReference type="Pfam" id="PF08263">
    <property type="entry name" value="LRRNT_2"/>
    <property type="match status" value="1"/>
</dbReference>
<dbReference type="Gene3D" id="1.10.510.10">
    <property type="entry name" value="Transferase(Phosphotransferase) domain 1"/>
    <property type="match status" value="1"/>
</dbReference>
<dbReference type="RefSeq" id="XP_015077607.1">
    <property type="nucleotide sequence ID" value="XM_015222121.2"/>
</dbReference>
<keyword evidence="9 12" id="KW-0067">ATP-binding</keyword>
<proteinExistence type="inferred from homology"/>
<evidence type="ECO:0000256" key="5">
    <source>
        <dbReference type="ARBA" id="ARBA00022692"/>
    </source>
</evidence>
<dbReference type="SMART" id="SM00220">
    <property type="entry name" value="S_TKc"/>
    <property type="match status" value="1"/>
</dbReference>
<evidence type="ECO:0000256" key="2">
    <source>
        <dbReference type="ARBA" id="ARBA00008684"/>
    </source>
</evidence>
<dbReference type="InterPro" id="IPR000719">
    <property type="entry name" value="Prot_kinase_dom"/>
</dbReference>
<keyword evidence="14" id="KW-0732">Signal</keyword>
<evidence type="ECO:0000256" key="12">
    <source>
        <dbReference type="PROSITE-ProRule" id="PRU10141"/>
    </source>
</evidence>
<feature type="signal peptide" evidence="14">
    <location>
        <begin position="1"/>
        <end position="20"/>
    </location>
</feature>
<dbReference type="InterPro" id="IPR011009">
    <property type="entry name" value="Kinase-like_dom_sf"/>
</dbReference>
<dbReference type="Pfam" id="PF00069">
    <property type="entry name" value="Pkinase"/>
    <property type="match status" value="1"/>
</dbReference>
<dbReference type="SUPFAM" id="SSF52047">
    <property type="entry name" value="RNI-like"/>
    <property type="match status" value="1"/>
</dbReference>
<evidence type="ECO:0000256" key="6">
    <source>
        <dbReference type="ARBA" id="ARBA00022737"/>
    </source>
</evidence>
<dbReference type="Pfam" id="PF13855">
    <property type="entry name" value="LRR_8"/>
    <property type="match status" value="2"/>
</dbReference>
<dbReference type="SUPFAM" id="SSF56112">
    <property type="entry name" value="Protein kinase-like (PK-like)"/>
    <property type="match status" value="1"/>
</dbReference>
<evidence type="ECO:0000256" key="4">
    <source>
        <dbReference type="ARBA" id="ARBA00022679"/>
    </source>
</evidence>
<keyword evidence="16" id="KW-1185">Reference proteome</keyword>
<dbReference type="PANTHER" id="PTHR27008:SF602">
    <property type="entry name" value="LRR RECEPTOR-LIKE SERINE_THREONINE-PROTEIN KINASE EFR"/>
    <property type="match status" value="1"/>
</dbReference>
<keyword evidence="11 13" id="KW-0472">Membrane</keyword>
<keyword evidence="3" id="KW-0433">Leucine-rich repeat</keyword>
<evidence type="ECO:0000256" key="11">
    <source>
        <dbReference type="ARBA" id="ARBA00023136"/>
    </source>
</evidence>
<organism evidence="16 17">
    <name type="scientific">Solanum pennellii</name>
    <name type="common">Tomato</name>
    <name type="synonym">Lycopersicon pennellii</name>
    <dbReference type="NCBI Taxonomy" id="28526"/>
    <lineage>
        <taxon>Eukaryota</taxon>
        <taxon>Viridiplantae</taxon>
        <taxon>Streptophyta</taxon>
        <taxon>Embryophyta</taxon>
        <taxon>Tracheophyta</taxon>
        <taxon>Spermatophyta</taxon>
        <taxon>Magnoliopsida</taxon>
        <taxon>eudicotyledons</taxon>
        <taxon>Gunneridae</taxon>
        <taxon>Pentapetalae</taxon>
        <taxon>asterids</taxon>
        <taxon>lamiids</taxon>
        <taxon>Solanales</taxon>
        <taxon>Solanaceae</taxon>
        <taxon>Solanoideae</taxon>
        <taxon>Solaneae</taxon>
        <taxon>Solanum</taxon>
        <taxon>Solanum subgen. Lycopersicon</taxon>
    </lineage>
</organism>